<dbReference type="PANTHER" id="PTHR12526:SF630">
    <property type="entry name" value="GLYCOSYLTRANSFERASE"/>
    <property type="match status" value="1"/>
</dbReference>
<dbReference type="Proteomes" id="UP000714420">
    <property type="component" value="Unassembled WGS sequence"/>
</dbReference>
<accession>A0ABX2ANJ8</accession>
<sequence>MKSILIVYNTLSIGGSTTSLLSLLNELDTKKYKVDLLLRDKGTYDFMIPQSVNVLPYLISSDKKKALTLRKLFSLTSIFSMVKGIFWNKIMKYPNYRTQIMSIDTLRYCQPITTKYDVAISFIECLPLYYTMSSVLADKYISWIHVDYKGAKMNARIDDKFLNKSDKIVLVSEYCKQTFDELFPKYSNKSIVVENLLSDKFVKKRSVEYVEMHLPLFNKNNINFVSVCRIVFSHKGLDRGVNALALLKKEGLLKESFRWYIIGDGLDSDKLANMIENGGLSNHVFMCGAFGNPLPLVRECDVFFLPSRYEGKPMAVTEAQMLGLVPVVTEYASAKEQINNGKDGIILPNIDVEVYNFFRLLMLDGVDFVFMKDRVVNRTYSNLDEYKKIERLIDE</sequence>
<dbReference type="PANTHER" id="PTHR12526">
    <property type="entry name" value="GLYCOSYLTRANSFERASE"/>
    <property type="match status" value="1"/>
</dbReference>
<dbReference type="SUPFAM" id="SSF53756">
    <property type="entry name" value="UDP-Glycosyltransferase/glycogen phosphorylase"/>
    <property type="match status" value="1"/>
</dbReference>
<gene>
    <name evidence="2" type="ORF">HPS56_10680</name>
</gene>
<dbReference type="Gene3D" id="3.40.50.2000">
    <property type="entry name" value="Glycogen Phosphorylase B"/>
    <property type="match status" value="2"/>
</dbReference>
<dbReference type="CDD" id="cd03811">
    <property type="entry name" value="GT4_GT28_WabH-like"/>
    <property type="match status" value="1"/>
</dbReference>
<name>A0ABX2ANJ8_9BACT</name>
<protein>
    <submittedName>
        <fullName evidence="2">Glycosyltransferase</fullName>
    </submittedName>
</protein>
<evidence type="ECO:0000313" key="3">
    <source>
        <dbReference type="Proteomes" id="UP000714420"/>
    </source>
</evidence>
<dbReference type="RefSeq" id="WP_172276307.1">
    <property type="nucleotide sequence ID" value="NZ_CASGMU010000011.1"/>
</dbReference>
<dbReference type="Pfam" id="PF00534">
    <property type="entry name" value="Glycos_transf_1"/>
    <property type="match status" value="1"/>
</dbReference>
<evidence type="ECO:0000259" key="1">
    <source>
        <dbReference type="Pfam" id="PF00534"/>
    </source>
</evidence>
<organism evidence="2 3">
    <name type="scientific">Xylanibacter muris</name>
    <dbReference type="NCBI Taxonomy" id="2736290"/>
    <lineage>
        <taxon>Bacteria</taxon>
        <taxon>Pseudomonadati</taxon>
        <taxon>Bacteroidota</taxon>
        <taxon>Bacteroidia</taxon>
        <taxon>Bacteroidales</taxon>
        <taxon>Prevotellaceae</taxon>
        <taxon>Xylanibacter</taxon>
    </lineage>
</organism>
<comment type="caution">
    <text evidence="2">The sequence shown here is derived from an EMBL/GenBank/DDBJ whole genome shotgun (WGS) entry which is preliminary data.</text>
</comment>
<dbReference type="EMBL" id="JABKKF010000011">
    <property type="protein sequence ID" value="NPD92798.1"/>
    <property type="molecule type" value="Genomic_DNA"/>
</dbReference>
<evidence type="ECO:0000313" key="2">
    <source>
        <dbReference type="EMBL" id="NPD92798.1"/>
    </source>
</evidence>
<dbReference type="InterPro" id="IPR001296">
    <property type="entry name" value="Glyco_trans_1"/>
</dbReference>
<feature type="domain" description="Glycosyl transferase family 1" evidence="1">
    <location>
        <begin position="218"/>
        <end position="353"/>
    </location>
</feature>
<keyword evidence="3" id="KW-1185">Reference proteome</keyword>
<reference evidence="2 3" key="1">
    <citation type="submission" date="2020-05" db="EMBL/GenBank/DDBJ databases">
        <title>Distinct polysaccharide utilization as determinants for interspecies competition between intestinal Prevotella spp.</title>
        <authorList>
            <person name="Galvez E.J.C."/>
            <person name="Iljazovic A."/>
            <person name="Strowig T."/>
        </authorList>
    </citation>
    <scope>NUCLEOTIDE SEQUENCE [LARGE SCALE GENOMIC DNA]</scope>
    <source>
        <strain evidence="2 3">PMUR</strain>
    </source>
</reference>
<proteinExistence type="predicted"/>